<reference evidence="2 3" key="1">
    <citation type="submission" date="2019-03" db="EMBL/GenBank/DDBJ databases">
        <title>Genomic Encyclopedia of Type Strains, Phase IV (KMG-IV): sequencing the most valuable type-strain genomes for metagenomic binning, comparative biology and taxonomic classification.</title>
        <authorList>
            <person name="Goeker M."/>
        </authorList>
    </citation>
    <scope>NUCLEOTIDE SEQUENCE [LARGE SCALE GENOMIC DNA]</scope>
    <source>
        <strain evidence="2 3">DSM 23344</strain>
    </source>
</reference>
<dbReference type="Proteomes" id="UP000294980">
    <property type="component" value="Unassembled WGS sequence"/>
</dbReference>
<organism evidence="2 3">
    <name type="scientific">Chromatocurvus halotolerans</name>
    <dbReference type="NCBI Taxonomy" id="1132028"/>
    <lineage>
        <taxon>Bacteria</taxon>
        <taxon>Pseudomonadati</taxon>
        <taxon>Pseudomonadota</taxon>
        <taxon>Gammaproteobacteria</taxon>
        <taxon>Cellvibrionales</taxon>
        <taxon>Halieaceae</taxon>
        <taxon>Chromatocurvus</taxon>
    </lineage>
</organism>
<sequence length="145" mass="15543">MPEDADPHDSGAQNDRAAAELQAWFALGSQAVAVMEQLATVLRLELGLAVADAKRLLMVVLAMIPLILLAWLGFCALLAWLAVVASESVTLGLTTFLLLQLGSLFLLARAARRFQSSLGFPASRRQWRALMHSQAANSGETGQGK</sequence>
<protein>
    <recommendedName>
        <fullName evidence="4">Superfamily III holin-X</fullName>
    </recommendedName>
</protein>
<feature type="transmembrane region" description="Helical" evidence="1">
    <location>
        <begin position="56"/>
        <end position="83"/>
    </location>
</feature>
<keyword evidence="1" id="KW-0812">Transmembrane</keyword>
<dbReference type="EMBL" id="SLWX01000002">
    <property type="protein sequence ID" value="TCO77566.1"/>
    <property type="molecule type" value="Genomic_DNA"/>
</dbReference>
<evidence type="ECO:0008006" key="4">
    <source>
        <dbReference type="Google" id="ProtNLM"/>
    </source>
</evidence>
<dbReference type="RefSeq" id="WP_117314392.1">
    <property type="nucleotide sequence ID" value="NZ_QQSW01000001.1"/>
</dbReference>
<feature type="transmembrane region" description="Helical" evidence="1">
    <location>
        <begin position="89"/>
        <end position="108"/>
    </location>
</feature>
<keyword evidence="1" id="KW-0472">Membrane</keyword>
<evidence type="ECO:0000313" key="3">
    <source>
        <dbReference type="Proteomes" id="UP000294980"/>
    </source>
</evidence>
<gene>
    <name evidence="2" type="ORF">EV688_10223</name>
</gene>
<proteinExistence type="predicted"/>
<evidence type="ECO:0000256" key="1">
    <source>
        <dbReference type="SAM" id="Phobius"/>
    </source>
</evidence>
<comment type="caution">
    <text evidence="2">The sequence shown here is derived from an EMBL/GenBank/DDBJ whole genome shotgun (WGS) entry which is preliminary data.</text>
</comment>
<dbReference type="AlphaFoldDB" id="A0A4R2L1F5"/>
<keyword evidence="3" id="KW-1185">Reference proteome</keyword>
<name>A0A4R2L1F5_9GAMM</name>
<evidence type="ECO:0000313" key="2">
    <source>
        <dbReference type="EMBL" id="TCO77566.1"/>
    </source>
</evidence>
<accession>A0A4R2L1F5</accession>
<keyword evidence="1" id="KW-1133">Transmembrane helix</keyword>